<dbReference type="SUPFAM" id="SSF52540">
    <property type="entry name" value="P-loop containing nucleoside triphosphate hydrolases"/>
    <property type="match status" value="1"/>
</dbReference>
<proteinExistence type="predicted"/>
<sequence>MTDHSQPIGTDPDSYDTCASPPRTMDTIATELAATLVAQLNELPPQKRLLIGIAGIPASGKSTFALSLAKQLSSLLVNSPEEAAILVGLDGWHYTRAELDAMPDPKLAHGRRGAHWTFNGQSYVEFIHSLRKDITPSTPIITAPSFDHAIKDPTPDAVSIHPHHRIVVIEGLYTFLSIEPWVEASKLLDERWFVSVDAIKARERLVSRHVVTGVAKDMKEAIWRADENDGPNGKFIIGNMLEPTRVITSVDDPLLLTTV</sequence>
<dbReference type="PANTHER" id="PTHR10285">
    <property type="entry name" value="URIDINE KINASE"/>
    <property type="match status" value="1"/>
</dbReference>
<dbReference type="Gene3D" id="3.40.50.300">
    <property type="entry name" value="P-loop containing nucleotide triphosphate hydrolases"/>
    <property type="match status" value="2"/>
</dbReference>
<dbReference type="AlphaFoldDB" id="A0AAD5VNN5"/>
<organism evidence="1 2">
    <name type="scientific">Leucocoprinus birnbaumii</name>
    <dbReference type="NCBI Taxonomy" id="56174"/>
    <lineage>
        <taxon>Eukaryota</taxon>
        <taxon>Fungi</taxon>
        <taxon>Dikarya</taxon>
        <taxon>Basidiomycota</taxon>
        <taxon>Agaricomycotina</taxon>
        <taxon>Agaricomycetes</taxon>
        <taxon>Agaricomycetidae</taxon>
        <taxon>Agaricales</taxon>
        <taxon>Agaricineae</taxon>
        <taxon>Agaricaceae</taxon>
        <taxon>Leucocoprinus</taxon>
    </lineage>
</organism>
<dbReference type="EMBL" id="JANIEX010000636">
    <property type="protein sequence ID" value="KAJ3564715.1"/>
    <property type="molecule type" value="Genomic_DNA"/>
</dbReference>
<dbReference type="Proteomes" id="UP001213000">
    <property type="component" value="Unassembled WGS sequence"/>
</dbReference>
<dbReference type="InterPro" id="IPR027417">
    <property type="entry name" value="P-loop_NTPase"/>
</dbReference>
<protein>
    <recommendedName>
        <fullName evidence="3">P-loop containing nucleoside triphosphate hydrolase protein</fullName>
    </recommendedName>
</protein>
<reference evidence="1" key="1">
    <citation type="submission" date="2022-07" db="EMBL/GenBank/DDBJ databases">
        <title>Genome Sequence of Leucocoprinus birnbaumii.</title>
        <authorList>
            <person name="Buettner E."/>
        </authorList>
    </citation>
    <scope>NUCLEOTIDE SEQUENCE</scope>
    <source>
        <strain evidence="1">VT141</strain>
    </source>
</reference>
<keyword evidence="2" id="KW-1185">Reference proteome</keyword>
<evidence type="ECO:0000313" key="1">
    <source>
        <dbReference type="EMBL" id="KAJ3564715.1"/>
    </source>
</evidence>
<name>A0AAD5VNN5_9AGAR</name>
<evidence type="ECO:0008006" key="3">
    <source>
        <dbReference type="Google" id="ProtNLM"/>
    </source>
</evidence>
<comment type="caution">
    <text evidence="1">The sequence shown here is derived from an EMBL/GenBank/DDBJ whole genome shotgun (WGS) entry which is preliminary data.</text>
</comment>
<evidence type="ECO:0000313" key="2">
    <source>
        <dbReference type="Proteomes" id="UP001213000"/>
    </source>
</evidence>
<accession>A0AAD5VNN5</accession>
<gene>
    <name evidence="1" type="ORF">NP233_g8115</name>
</gene>